<evidence type="ECO:0000256" key="5">
    <source>
        <dbReference type="ARBA" id="ARBA00022840"/>
    </source>
</evidence>
<evidence type="ECO:0000256" key="1">
    <source>
        <dbReference type="ARBA" id="ARBA00005594"/>
    </source>
</evidence>
<evidence type="ECO:0000256" key="3">
    <source>
        <dbReference type="ARBA" id="ARBA00022598"/>
    </source>
</evidence>
<protein>
    <recommendedName>
        <fullName evidence="8">Leucine--tRNA ligase</fullName>
        <ecNumber evidence="8">6.1.1.4</ecNumber>
    </recommendedName>
    <alternativeName>
        <fullName evidence="8">Leucyl-tRNA synthetase</fullName>
        <shortName evidence="8">LeuRS</shortName>
    </alternativeName>
</protein>
<feature type="short sequence motif" description="'HIGH' region" evidence="8">
    <location>
        <begin position="36"/>
        <end position="46"/>
    </location>
</feature>
<dbReference type="PANTHER" id="PTHR45794">
    <property type="entry name" value="LEUCYL-TRNA SYNTHETASE"/>
    <property type="match status" value="1"/>
</dbReference>
<dbReference type="GO" id="GO:0002161">
    <property type="term" value="F:aminoacyl-tRNA deacylase activity"/>
    <property type="evidence" value="ECO:0007669"/>
    <property type="project" value="InterPro"/>
</dbReference>
<comment type="subcellular location">
    <subcellularLocation>
        <location evidence="8">Cytoplasm</location>
    </subcellularLocation>
</comment>
<evidence type="ECO:0000256" key="2">
    <source>
        <dbReference type="ARBA" id="ARBA00022490"/>
    </source>
</evidence>
<dbReference type="Gene3D" id="3.90.740.10">
    <property type="entry name" value="Valyl/Leucyl/Isoleucyl-tRNA synthetase, editing domain"/>
    <property type="match status" value="1"/>
</dbReference>
<dbReference type="Proteomes" id="UP000470772">
    <property type="component" value="Unassembled WGS sequence"/>
</dbReference>
<dbReference type="PANTHER" id="PTHR45794:SF1">
    <property type="entry name" value="LEUCINE--TRNA LIGASE, CYTOPLASMIC"/>
    <property type="match status" value="1"/>
</dbReference>
<keyword evidence="7 8" id="KW-0030">Aminoacyl-tRNA synthetase</keyword>
<evidence type="ECO:0000313" key="12">
    <source>
        <dbReference type="Proteomes" id="UP000470772"/>
    </source>
</evidence>
<dbReference type="GO" id="GO:0005737">
    <property type="term" value="C:cytoplasm"/>
    <property type="evidence" value="ECO:0007669"/>
    <property type="project" value="UniProtKB-SubCell"/>
</dbReference>
<dbReference type="RefSeq" id="WP_054838254.1">
    <property type="nucleotide sequence ID" value="NZ_BBBY01000006.1"/>
</dbReference>
<organism evidence="11 12">
    <name type="scientific">Sulfuracidifex metallicus DSM 6482 = JCM 9184</name>
    <dbReference type="NCBI Taxonomy" id="523847"/>
    <lineage>
        <taxon>Archaea</taxon>
        <taxon>Thermoproteota</taxon>
        <taxon>Thermoprotei</taxon>
        <taxon>Sulfolobales</taxon>
        <taxon>Sulfolobaceae</taxon>
        <taxon>Sulfuracidifex</taxon>
    </lineage>
</organism>
<keyword evidence="12" id="KW-1185">Reference proteome</keyword>
<dbReference type="NCBIfam" id="NF008957">
    <property type="entry name" value="PRK12300.1"/>
    <property type="match status" value="1"/>
</dbReference>
<dbReference type="InterPro" id="IPR002300">
    <property type="entry name" value="aa-tRNA-synth_Ia"/>
</dbReference>
<keyword evidence="6 8" id="KW-0648">Protein biosynthesis</keyword>
<comment type="similarity">
    <text evidence="1 8">Belongs to the class-I aminoacyl-tRNA synthetase family.</text>
</comment>
<dbReference type="InterPro" id="IPR009080">
    <property type="entry name" value="tRNAsynth_Ia_anticodon-bd"/>
</dbReference>
<name>A0A6A9QGC1_SULME</name>
<dbReference type="Gene3D" id="1.10.10.720">
    <property type="entry name" value="leucyl-tRNA synthetase"/>
    <property type="match status" value="1"/>
</dbReference>
<sequence length="942" mass="108233">MNSIAAKWQEEWNKRKVYEGNPDPNKPKFYSTAAFPYPNSPMHIGHGRSYVTADVYSRFKRMMGYNILFPMAFHFTGTPIIAMADDIAKGDKELISIFKEIYDIPDEVIPKLSEPLFMATYFKEDIKKAMKELGLGIDWRREFTTIDSEFSTFVLWQFKKLHDRGYIVRDTHPVGWCPVHNIPVGMHDTKGDMEPDIGEYVLIYFVMDDVILPAATLRPETIFGVVAVWVNPDEKYKIVEAYGRRLLVSDRSALKISFQTDNVKVVGEIKGSDLKGKEVLNPVTGNKVPILGADFVDPMVGTGVVMSVPAHAPFDYYYIKKLKPDIKIIPVVKVEGFSDIPTRDLIDNAQVNGKEDLQKLTEQLYRAEYNKGKIRGDAISLAKPEYAERLKTISGMSVPEARKAITDFIISEGIGRKIYEIMNRPVYCRCGNEVVVKILKDQWFLDYGNPEWKSLARKLLYSMRVVPEEVRKEFDYALGWLEKRACARTRGLGTPLPWDKKWIIESLSDSTIYMAFYTVVHKIREYKLIPSQMTIEFWDYLLLGIGDAEDISKKTGINKAILNDLKSEFDYWYPLDFRHSGRDLVPNHLSFFIFNHAGIFPEAKWPRGVAVNGLLLYEGKKMSKSLRNIVPLRKSIRMYSADLVRAVLSATAEMGSDVNFSESLVKSIGDTYKFFYQLTDQLKEFNSSEIKFPERWLYSVFNSMKKNVTNYMENMDFRDAFNEAVFVLSSQVQEYFELVKSEGRTPNKKLMQELINDWVKIIAPFSPHFAEEMWHKLGNNTLVVTEKWVEVDASSINEVVEIEHSYYEKLLYDIKSILNIYKGKPSKVKILVAGNDAQESLKKAIESITAEEGMKGFMNKVKPTDKETAKYMQKIFNYAMSMDEKMKKMASMAIDETEVAKELSPYLKAKLGLEVEVKTFEKGDSEKYKKDSLPMKPAIIIE</sequence>
<dbReference type="EMBL" id="WGGD01000005">
    <property type="protein sequence ID" value="MUN28136.1"/>
    <property type="molecule type" value="Genomic_DNA"/>
</dbReference>
<evidence type="ECO:0000259" key="10">
    <source>
        <dbReference type="Pfam" id="PF08264"/>
    </source>
</evidence>
<dbReference type="CDD" id="cd07959">
    <property type="entry name" value="Anticodon_Ia_Leu_AEc"/>
    <property type="match status" value="1"/>
</dbReference>
<dbReference type="InterPro" id="IPR013155">
    <property type="entry name" value="M/V/L/I-tRNA-synth_anticd-bd"/>
</dbReference>
<dbReference type="GO" id="GO:0004823">
    <property type="term" value="F:leucine-tRNA ligase activity"/>
    <property type="evidence" value="ECO:0007669"/>
    <property type="project" value="UniProtKB-UniRule"/>
</dbReference>
<comment type="catalytic activity">
    <reaction evidence="8">
        <text>tRNA(Leu) + L-leucine + ATP = L-leucyl-tRNA(Leu) + AMP + diphosphate</text>
        <dbReference type="Rhea" id="RHEA:11688"/>
        <dbReference type="Rhea" id="RHEA-COMP:9613"/>
        <dbReference type="Rhea" id="RHEA-COMP:9622"/>
        <dbReference type="ChEBI" id="CHEBI:30616"/>
        <dbReference type="ChEBI" id="CHEBI:33019"/>
        <dbReference type="ChEBI" id="CHEBI:57427"/>
        <dbReference type="ChEBI" id="CHEBI:78442"/>
        <dbReference type="ChEBI" id="CHEBI:78494"/>
        <dbReference type="ChEBI" id="CHEBI:456215"/>
        <dbReference type="EC" id="6.1.1.4"/>
    </reaction>
</comment>
<keyword evidence="2 8" id="KW-0963">Cytoplasm</keyword>
<dbReference type="InterPro" id="IPR014729">
    <property type="entry name" value="Rossmann-like_a/b/a_fold"/>
</dbReference>
<comment type="caution">
    <text evidence="11">The sequence shown here is derived from an EMBL/GenBank/DDBJ whole genome shotgun (WGS) entry which is preliminary data.</text>
</comment>
<feature type="domain" description="Aminoacyl-tRNA synthetase class Ia" evidence="9">
    <location>
        <begin position="7"/>
        <end position="661"/>
    </location>
</feature>
<dbReference type="Gene3D" id="3.40.50.620">
    <property type="entry name" value="HUPs"/>
    <property type="match status" value="1"/>
</dbReference>
<keyword evidence="4 8" id="KW-0547">Nucleotide-binding</keyword>
<dbReference type="NCBIfam" id="TIGR00395">
    <property type="entry name" value="leuS_arch"/>
    <property type="match status" value="1"/>
</dbReference>
<feature type="binding site" evidence="8">
    <location>
        <position position="624"/>
    </location>
    <ligand>
        <name>ATP</name>
        <dbReference type="ChEBI" id="CHEBI:30616"/>
    </ligand>
</feature>
<dbReference type="Gene3D" id="3.30.2320.20">
    <property type="entry name" value="Class I aminoacyl-tRNA synthetases (RS)"/>
    <property type="match status" value="1"/>
</dbReference>
<dbReference type="GO" id="GO:0006429">
    <property type="term" value="P:leucyl-tRNA aminoacylation"/>
    <property type="evidence" value="ECO:0007669"/>
    <property type="project" value="UniProtKB-UniRule"/>
</dbReference>
<reference evidence="11 12" key="1">
    <citation type="submission" date="2019-10" db="EMBL/GenBank/DDBJ databases">
        <title>Sequencing and Assembly of Multiple Reported Metal-Biooxidizing Members of the Extremely Thermoacidophilic Archaeal Family Sulfolobaceae.</title>
        <authorList>
            <person name="Counts J.A."/>
            <person name="Kelly R.M."/>
        </authorList>
    </citation>
    <scope>NUCLEOTIDE SEQUENCE [LARGE SCALE GENOMIC DNA]</scope>
    <source>
        <strain evidence="11 12">DSM 6482</strain>
    </source>
</reference>
<dbReference type="HAMAP" id="MF_00049_A">
    <property type="entry name" value="Leu_tRNA_synth_A"/>
    <property type="match status" value="1"/>
</dbReference>
<evidence type="ECO:0000313" key="11">
    <source>
        <dbReference type="EMBL" id="MUN28136.1"/>
    </source>
</evidence>
<keyword evidence="5 8" id="KW-0067">ATP-binding</keyword>
<dbReference type="OrthoDB" id="23906at2157"/>
<dbReference type="GO" id="GO:0005524">
    <property type="term" value="F:ATP binding"/>
    <property type="evidence" value="ECO:0007669"/>
    <property type="project" value="UniProtKB-UniRule"/>
</dbReference>
<dbReference type="InterPro" id="IPR004493">
    <property type="entry name" value="Leu-tRNA-synth_Ia_arc/euk"/>
</dbReference>
<evidence type="ECO:0000256" key="4">
    <source>
        <dbReference type="ARBA" id="ARBA00022741"/>
    </source>
</evidence>
<proteinExistence type="inferred from homology"/>
<dbReference type="SUPFAM" id="SSF50677">
    <property type="entry name" value="ValRS/IleRS/LeuRS editing domain"/>
    <property type="match status" value="1"/>
</dbReference>
<evidence type="ECO:0000256" key="6">
    <source>
        <dbReference type="ARBA" id="ARBA00022917"/>
    </source>
</evidence>
<dbReference type="AlphaFoldDB" id="A0A6A9QGC1"/>
<feature type="domain" description="Methionyl/Valyl/Leucyl/Isoleucyl-tRNA synthetase anticodon-binding" evidence="10">
    <location>
        <begin position="694"/>
        <end position="830"/>
    </location>
</feature>
<dbReference type="InterPro" id="IPR009008">
    <property type="entry name" value="Val/Leu/Ile-tRNA-synth_edit"/>
</dbReference>
<dbReference type="SUPFAM" id="SSF52374">
    <property type="entry name" value="Nucleotidylyl transferase"/>
    <property type="match status" value="1"/>
</dbReference>
<dbReference type="Gene3D" id="1.10.730.10">
    <property type="entry name" value="Isoleucyl-tRNA Synthetase, Domain 1"/>
    <property type="match status" value="1"/>
</dbReference>
<evidence type="ECO:0000256" key="7">
    <source>
        <dbReference type="ARBA" id="ARBA00023146"/>
    </source>
</evidence>
<dbReference type="SUPFAM" id="SSF47323">
    <property type="entry name" value="Anticodon-binding domain of a subclass of class I aminoacyl-tRNA synthetases"/>
    <property type="match status" value="1"/>
</dbReference>
<keyword evidence="3 8" id="KW-0436">Ligase</keyword>
<dbReference type="EC" id="6.1.1.4" evidence="8"/>
<dbReference type="Pfam" id="PF00133">
    <property type="entry name" value="tRNA-synt_1"/>
    <property type="match status" value="1"/>
</dbReference>
<feature type="short sequence motif" description="'KMSKS' region" evidence="8">
    <location>
        <begin position="621"/>
        <end position="625"/>
    </location>
</feature>
<dbReference type="InterPro" id="IPR020791">
    <property type="entry name" value="Leu-tRNA-lgase_arc"/>
</dbReference>
<evidence type="ECO:0000259" key="9">
    <source>
        <dbReference type="Pfam" id="PF00133"/>
    </source>
</evidence>
<evidence type="ECO:0000256" key="8">
    <source>
        <dbReference type="HAMAP-Rule" id="MF_00049"/>
    </source>
</evidence>
<dbReference type="Pfam" id="PF08264">
    <property type="entry name" value="Anticodon_1"/>
    <property type="match status" value="1"/>
</dbReference>
<gene>
    <name evidence="8 11" type="primary">leuS</name>
    <name evidence="11" type="ORF">GC250_01335</name>
</gene>
<accession>A0A6A9QGC1</accession>